<evidence type="ECO:0000313" key="1">
    <source>
        <dbReference type="EMBL" id="CAE6714572.1"/>
    </source>
</evidence>
<dbReference type="Pfam" id="PF13578">
    <property type="entry name" value="Methyltransf_24"/>
    <property type="match status" value="1"/>
</dbReference>
<proteinExistence type="predicted"/>
<dbReference type="RefSeq" id="WP_039528876.1">
    <property type="nucleotide sequence ID" value="NZ_CP076534.1"/>
</dbReference>
<sequence length="264" mass="29448">MLRLGSSIEQLLRIREEIGWLYGSEDLCVLLYSLVKREKPAVVVELGTGLGVSTAWMAAAMKETGKGTLHTYDNGSHYISEPSQKFLSGLTEPLASFARLEEGLDGFNAFIHSLMKWVGVEEHVVIHRDDISMKKVVSDDAFQAGVDMVFSDFNHSPESIQALLSAFLPVMRETSSVFIDSASTHRLSYLALERIVEHLNQGRLPAGLAKGLNEDQIQHVEGKVRRSSFRLMHLIETHDRAQNSTAWLRIEPIDIQAAGATFFH</sequence>
<dbReference type="AlphaFoldDB" id="A0A2S7CGJ0"/>
<dbReference type="Proteomes" id="UP000835243">
    <property type="component" value="Chromosome"/>
</dbReference>
<protein>
    <submittedName>
        <fullName evidence="1">Uncharacterized protein</fullName>
    </submittedName>
</protein>
<dbReference type="InterPro" id="IPR029063">
    <property type="entry name" value="SAM-dependent_MTases_sf"/>
</dbReference>
<dbReference type="EMBL" id="HG992341">
    <property type="protein sequence ID" value="CAE6714597.1"/>
    <property type="molecule type" value="Genomic_DNA"/>
</dbReference>
<gene>
    <name evidence="1" type="ORF">CFBP1159_07660</name>
</gene>
<organism evidence="1">
    <name type="scientific">Xanthomonas arboricola pv. corylina</name>
    <dbReference type="NCBI Taxonomy" id="487821"/>
    <lineage>
        <taxon>Bacteria</taxon>
        <taxon>Pseudomonadati</taxon>
        <taxon>Pseudomonadota</taxon>
        <taxon>Gammaproteobacteria</taxon>
        <taxon>Lysobacterales</taxon>
        <taxon>Lysobacteraceae</taxon>
        <taxon>Xanthomonas</taxon>
    </lineage>
</organism>
<accession>A0A2S7CGJ0</accession>
<name>A0A2S7CGJ0_9XANT</name>
<dbReference type="Gene3D" id="3.40.50.150">
    <property type="entry name" value="Vaccinia Virus protein VP39"/>
    <property type="match status" value="1"/>
</dbReference>
<reference evidence="1" key="1">
    <citation type="submission" date="2021-02" db="EMBL/GenBank/DDBJ databases">
        <authorList>
            <person name="Pothier F. J."/>
        </authorList>
    </citation>
    <scope>NUCLEOTIDE SEQUENCE</scope>
    <source>
        <strain evidence="1">CFBP 1159</strain>
    </source>
</reference>
<dbReference type="SUPFAM" id="SSF53335">
    <property type="entry name" value="S-adenosyl-L-methionine-dependent methyltransferases"/>
    <property type="match status" value="1"/>
</dbReference>
<dbReference type="EMBL" id="HG992341">
    <property type="protein sequence ID" value="CAE6714572.1"/>
    <property type="molecule type" value="Genomic_DNA"/>
</dbReference>